<feature type="compositionally biased region" description="Polar residues" evidence="1">
    <location>
        <begin position="1"/>
        <end position="12"/>
    </location>
</feature>
<dbReference type="Pfam" id="PF12752">
    <property type="entry name" value="SUZ"/>
    <property type="match status" value="1"/>
</dbReference>
<feature type="compositionally biased region" description="Basic and acidic residues" evidence="1">
    <location>
        <begin position="120"/>
        <end position="135"/>
    </location>
</feature>
<dbReference type="InterPro" id="IPR024771">
    <property type="entry name" value="SUZ"/>
</dbReference>
<protein>
    <submittedName>
        <fullName evidence="3">SUZ domain containing protein</fullName>
    </submittedName>
</protein>
<feature type="compositionally biased region" description="Acidic residues" evidence="1">
    <location>
        <begin position="38"/>
        <end position="49"/>
    </location>
</feature>
<accession>A0A9P3PQL0</accession>
<proteinExistence type="predicted"/>
<sequence length="218" mass="23268">MAAATSSSQKSSDPWDLPNPPTSSRHRPPVPAQPVRDDWEDDDVDDPQTEQDNRRIWEDANARAPNPMPAVIISPSATSPHTVMSPPPGAFQPAMRILKRPSAPNSNPPTPPPASTSTESLKEREARYQAARERIFGAGEEPPPGREATTSPKPTSSRDKREKDKQRRGSTPQNASGAGVARHPRGPTGGSGETATPKGFDGHRAKPPSDTLAGSSDL</sequence>
<reference evidence="3" key="1">
    <citation type="submission" date="2022-07" db="EMBL/GenBank/DDBJ databases">
        <title>The genome of Lyophyllum shimeji provides insight into the initial evolution of ectomycorrhizal fungal genome.</title>
        <authorList>
            <person name="Kobayashi Y."/>
            <person name="Shibata T."/>
            <person name="Hirakawa H."/>
            <person name="Shigenobu S."/>
            <person name="Nishiyama T."/>
            <person name="Yamada A."/>
            <person name="Hasebe M."/>
            <person name="Kawaguchi M."/>
        </authorList>
    </citation>
    <scope>NUCLEOTIDE SEQUENCE</scope>
    <source>
        <strain evidence="3">AT787</strain>
    </source>
</reference>
<dbReference type="PROSITE" id="PS51673">
    <property type="entry name" value="SUZ"/>
    <property type="match status" value="1"/>
</dbReference>
<evidence type="ECO:0000313" key="3">
    <source>
        <dbReference type="EMBL" id="GLB39749.1"/>
    </source>
</evidence>
<feature type="region of interest" description="Disordered" evidence="1">
    <location>
        <begin position="1"/>
        <end position="218"/>
    </location>
</feature>
<dbReference type="Proteomes" id="UP001063166">
    <property type="component" value="Unassembled WGS sequence"/>
</dbReference>
<feature type="compositionally biased region" description="Basic and acidic residues" evidence="1">
    <location>
        <begin position="51"/>
        <end position="61"/>
    </location>
</feature>
<keyword evidence="4" id="KW-1185">Reference proteome</keyword>
<comment type="caution">
    <text evidence="3">The sequence shown here is derived from an EMBL/GenBank/DDBJ whole genome shotgun (WGS) entry which is preliminary data.</text>
</comment>
<evidence type="ECO:0000313" key="4">
    <source>
        <dbReference type="Proteomes" id="UP001063166"/>
    </source>
</evidence>
<organism evidence="3 4">
    <name type="scientific">Lyophyllum shimeji</name>
    <name type="common">Hon-shimeji</name>
    <name type="synonym">Tricholoma shimeji</name>
    <dbReference type="NCBI Taxonomy" id="47721"/>
    <lineage>
        <taxon>Eukaryota</taxon>
        <taxon>Fungi</taxon>
        <taxon>Dikarya</taxon>
        <taxon>Basidiomycota</taxon>
        <taxon>Agaricomycotina</taxon>
        <taxon>Agaricomycetes</taxon>
        <taxon>Agaricomycetidae</taxon>
        <taxon>Agaricales</taxon>
        <taxon>Tricholomatineae</taxon>
        <taxon>Lyophyllaceae</taxon>
        <taxon>Lyophyllum</taxon>
    </lineage>
</organism>
<evidence type="ECO:0000259" key="2">
    <source>
        <dbReference type="PROSITE" id="PS51673"/>
    </source>
</evidence>
<dbReference type="PANTHER" id="PTHR31796:SF2">
    <property type="entry name" value="SUZ DOMAIN-CONTAINING PROTEIN 1"/>
    <property type="match status" value="1"/>
</dbReference>
<gene>
    <name evidence="3" type="ORF">LshimejAT787_0702590</name>
</gene>
<feature type="domain" description="SUZ" evidence="2">
    <location>
        <begin position="67"/>
        <end position="140"/>
    </location>
</feature>
<dbReference type="PANTHER" id="PTHR31796">
    <property type="entry name" value="SUZ DOMAIN-CONTAINING PROTEIN 1"/>
    <property type="match status" value="1"/>
</dbReference>
<evidence type="ECO:0000256" key="1">
    <source>
        <dbReference type="SAM" id="MobiDB-lite"/>
    </source>
</evidence>
<feature type="compositionally biased region" description="Basic and acidic residues" evidence="1">
    <location>
        <begin position="156"/>
        <end position="167"/>
    </location>
</feature>
<dbReference type="AlphaFoldDB" id="A0A9P3PQL0"/>
<dbReference type="OrthoDB" id="5373615at2759"/>
<dbReference type="EMBL" id="BRPK01000007">
    <property type="protein sequence ID" value="GLB39749.1"/>
    <property type="molecule type" value="Genomic_DNA"/>
</dbReference>
<dbReference type="InterPro" id="IPR039228">
    <property type="entry name" value="SZRD1"/>
</dbReference>
<name>A0A9P3PQL0_LYOSH</name>